<proteinExistence type="predicted"/>
<dbReference type="InterPro" id="IPR027417">
    <property type="entry name" value="P-loop_NTPase"/>
</dbReference>
<name>A3VHH9_9RHOB</name>
<dbReference type="OrthoDB" id="9985697at2"/>
<sequence>MRIYIQTIPKSGTYFMAAFLSELGFNDTGLHVGLDHVLRTKDFELRTNVETPGRTRAMQPYAQTILGLAAGDVAFGHMPVGLHPIKFPRVFFVCCYRHPRKTLVSEFVDFRFRRQDVPWIKPSEIADDRAAFATYLRKCGPEQMDKWRDLLRVRRLVTLRWPGFSARRYAFVNFDAMLADPEVPRALAERLGVDPQRVPDAMAAARAAETKTKATGLTLDRNAFWSNEAEAAYAALRAEARVRRAKSLGLTF</sequence>
<evidence type="ECO:0000313" key="1">
    <source>
        <dbReference type="EMBL" id="EAQ12170.1"/>
    </source>
</evidence>
<organism evidence="1 2">
    <name type="scientific">Maritimibacter alkaliphilus HTCC2654</name>
    <dbReference type="NCBI Taxonomy" id="314271"/>
    <lineage>
        <taxon>Bacteria</taxon>
        <taxon>Pseudomonadati</taxon>
        <taxon>Pseudomonadota</taxon>
        <taxon>Alphaproteobacteria</taxon>
        <taxon>Rhodobacterales</taxon>
        <taxon>Roseobacteraceae</taxon>
        <taxon>Maritimibacter</taxon>
    </lineage>
</organism>
<dbReference type="HOGENOM" id="CLU_1101817_0_0_5"/>
<dbReference type="SUPFAM" id="SSF52540">
    <property type="entry name" value="P-loop containing nucleoside triphosphate hydrolases"/>
    <property type="match status" value="1"/>
</dbReference>
<evidence type="ECO:0008006" key="3">
    <source>
        <dbReference type="Google" id="ProtNLM"/>
    </source>
</evidence>
<evidence type="ECO:0000313" key="2">
    <source>
        <dbReference type="Proteomes" id="UP000002931"/>
    </source>
</evidence>
<reference evidence="1 2" key="1">
    <citation type="journal article" date="2010" name="J. Bacteriol.">
        <title>Genome sequences of Pelagibaca bermudensis HTCC2601T and Maritimibacter alkaliphilus HTCC2654T, the type strains of two marine Roseobacter genera.</title>
        <authorList>
            <person name="Thrash J.C."/>
            <person name="Cho J.C."/>
            <person name="Ferriera S."/>
            <person name="Johnson J."/>
            <person name="Vergin K.L."/>
            <person name="Giovannoni S.J."/>
        </authorList>
    </citation>
    <scope>NUCLEOTIDE SEQUENCE [LARGE SCALE GENOMIC DNA]</scope>
    <source>
        <strain evidence="1 2">HTCC2654</strain>
    </source>
</reference>
<dbReference type="RefSeq" id="WP_008330447.1">
    <property type="nucleotide sequence ID" value="NZ_CH902578.1"/>
</dbReference>
<accession>A3VHH9</accession>
<comment type="caution">
    <text evidence="1">The sequence shown here is derived from an EMBL/GenBank/DDBJ whole genome shotgun (WGS) entry which is preliminary data.</text>
</comment>
<gene>
    <name evidence="1" type="ORF">RB2654_08192</name>
</gene>
<dbReference type="Gene3D" id="3.40.50.300">
    <property type="entry name" value="P-loop containing nucleotide triphosphate hydrolases"/>
    <property type="match status" value="1"/>
</dbReference>
<dbReference type="Proteomes" id="UP000002931">
    <property type="component" value="Unassembled WGS sequence"/>
</dbReference>
<dbReference type="STRING" id="314271.RB2654_08192"/>
<protein>
    <recommendedName>
        <fullName evidence="3">Sulfotransferase domain-containing protein</fullName>
    </recommendedName>
</protein>
<dbReference type="AlphaFoldDB" id="A3VHH9"/>
<keyword evidence="2" id="KW-1185">Reference proteome</keyword>
<dbReference type="EMBL" id="AAMT01000009">
    <property type="protein sequence ID" value="EAQ12170.1"/>
    <property type="molecule type" value="Genomic_DNA"/>
</dbReference>